<dbReference type="PANTHER" id="PTHR45947">
    <property type="entry name" value="SULFOQUINOVOSYL TRANSFERASE SQD2"/>
    <property type="match status" value="1"/>
</dbReference>
<protein>
    <submittedName>
        <fullName evidence="4">Glycosyltransferase family 1 protein</fullName>
    </submittedName>
</protein>
<organism evidence="4 5">
    <name type="scientific">Kineococcus glutinatus</name>
    <dbReference type="NCBI Taxonomy" id="1070872"/>
    <lineage>
        <taxon>Bacteria</taxon>
        <taxon>Bacillati</taxon>
        <taxon>Actinomycetota</taxon>
        <taxon>Actinomycetes</taxon>
        <taxon>Kineosporiales</taxon>
        <taxon>Kineosporiaceae</taxon>
        <taxon>Kineococcus</taxon>
    </lineage>
</organism>
<dbReference type="EMBL" id="BAABIL010000629">
    <property type="protein sequence ID" value="GAA4658271.1"/>
    <property type="molecule type" value="Genomic_DNA"/>
</dbReference>
<keyword evidence="1" id="KW-0328">Glycosyltransferase</keyword>
<dbReference type="SUPFAM" id="SSF53756">
    <property type="entry name" value="UDP-Glycosyltransferase/glycogen phosphorylase"/>
    <property type="match status" value="1"/>
</dbReference>
<sequence length="406" mass="42535">MRVLHVSDCYLPRLGGIETHVHDLSAVQRAAGLDVRILTATPPGGERVQEEAGVVRLPGLRLPGPGARTDPLRQALRDSGADVVHVHSSVVSPLAWTAAREARALGMPVVATLHSLVGDGLPMAAMRAVIGQRALGEIRWTAVSRVAARPLQEAIGQPVSVLHNGIDPAAWRPQGPARPAPPTPGEPRTVTLVSALRFARRKRPQALLRLLAAVRRAVPADVRLRAVLLGDGPMWAAARRRVRALGMAGWVELPGRCSREEVRRVLAGGDVYLAPARLESFGLAALEARCAGLSVVAFACSGVAEFVTPGVEGFLADDDEDMAAVVASLAARPDVLAAVRAHNLATAPAMTWPAVLRSGLAQYTAAGAPPALWPRRTFVDLRATGLTGAGTTAPRPGLVTSAGSGR</sequence>
<keyword evidence="2" id="KW-0808">Transferase</keyword>
<evidence type="ECO:0000313" key="4">
    <source>
        <dbReference type="EMBL" id="GAA4658271.1"/>
    </source>
</evidence>
<evidence type="ECO:0000256" key="1">
    <source>
        <dbReference type="ARBA" id="ARBA00022676"/>
    </source>
</evidence>
<name>A0ABP8VC74_9ACTN</name>
<dbReference type="Pfam" id="PF13692">
    <property type="entry name" value="Glyco_trans_1_4"/>
    <property type="match status" value="1"/>
</dbReference>
<evidence type="ECO:0000313" key="5">
    <source>
        <dbReference type="Proteomes" id="UP001501195"/>
    </source>
</evidence>
<dbReference type="Gene3D" id="3.40.50.2000">
    <property type="entry name" value="Glycogen Phosphorylase B"/>
    <property type="match status" value="2"/>
</dbReference>
<dbReference type="InterPro" id="IPR050194">
    <property type="entry name" value="Glycosyltransferase_grp1"/>
</dbReference>
<reference evidence="5" key="1">
    <citation type="journal article" date="2019" name="Int. J. Syst. Evol. Microbiol.">
        <title>The Global Catalogue of Microorganisms (GCM) 10K type strain sequencing project: providing services to taxonomists for standard genome sequencing and annotation.</title>
        <authorList>
            <consortium name="The Broad Institute Genomics Platform"/>
            <consortium name="The Broad Institute Genome Sequencing Center for Infectious Disease"/>
            <person name="Wu L."/>
            <person name="Ma J."/>
        </authorList>
    </citation>
    <scope>NUCLEOTIDE SEQUENCE [LARGE SCALE GENOMIC DNA]</scope>
    <source>
        <strain evidence="5">JCM 18126</strain>
    </source>
</reference>
<comment type="caution">
    <text evidence="4">The sequence shown here is derived from an EMBL/GenBank/DDBJ whole genome shotgun (WGS) entry which is preliminary data.</text>
</comment>
<dbReference type="CDD" id="cd03801">
    <property type="entry name" value="GT4_PimA-like"/>
    <property type="match status" value="1"/>
</dbReference>
<accession>A0ABP8VC74</accession>
<dbReference type="Pfam" id="PF13439">
    <property type="entry name" value="Glyco_transf_4"/>
    <property type="match status" value="1"/>
</dbReference>
<dbReference type="Proteomes" id="UP001501195">
    <property type="component" value="Unassembled WGS sequence"/>
</dbReference>
<evidence type="ECO:0000259" key="3">
    <source>
        <dbReference type="Pfam" id="PF13439"/>
    </source>
</evidence>
<evidence type="ECO:0000256" key="2">
    <source>
        <dbReference type="ARBA" id="ARBA00022679"/>
    </source>
</evidence>
<feature type="domain" description="Glycosyltransferase subfamily 4-like N-terminal" evidence="3">
    <location>
        <begin position="15"/>
        <end position="169"/>
    </location>
</feature>
<gene>
    <name evidence="4" type="ORF">GCM10023225_32510</name>
</gene>
<dbReference type="RefSeq" id="WP_345713828.1">
    <property type="nucleotide sequence ID" value="NZ_BAABIL010000629.1"/>
</dbReference>
<keyword evidence="5" id="KW-1185">Reference proteome</keyword>
<dbReference type="InterPro" id="IPR028098">
    <property type="entry name" value="Glyco_trans_4-like_N"/>
</dbReference>
<dbReference type="PANTHER" id="PTHR45947:SF3">
    <property type="entry name" value="SULFOQUINOVOSYL TRANSFERASE SQD2"/>
    <property type="match status" value="1"/>
</dbReference>
<proteinExistence type="predicted"/>